<comment type="caution">
    <text evidence="1">The sequence shown here is derived from an EMBL/GenBank/DDBJ whole genome shotgun (WGS) entry which is preliminary data.</text>
</comment>
<dbReference type="AlphaFoldDB" id="A0AAE5A954"/>
<sequence>MCRHRWSALTPPTDRGLRIQAPMPIVAEKDLILELSAVTAFASGLLLQLAMKVTGIRADFARYETRPLTDPHDWSARWSYLTVLVSADELDGPADPIHSSEPPTGESGLYRTTPWYWIGAYPRTGSLTVTTSWTEIGLRPASIVVALGPSPFTTASESGAGR</sequence>
<protein>
    <submittedName>
        <fullName evidence="1">Uncharacterized protein</fullName>
    </submittedName>
</protein>
<dbReference type="Proteomes" id="UP001185863">
    <property type="component" value="Unassembled WGS sequence"/>
</dbReference>
<dbReference type="RefSeq" id="WP_317745788.1">
    <property type="nucleotide sequence ID" value="NZ_JAWLUP010000134.1"/>
</dbReference>
<evidence type="ECO:0000313" key="1">
    <source>
        <dbReference type="EMBL" id="MDV7268146.1"/>
    </source>
</evidence>
<dbReference type="EMBL" id="JAWLUP010000134">
    <property type="protein sequence ID" value="MDV7268146.1"/>
    <property type="molecule type" value="Genomic_DNA"/>
</dbReference>
<name>A0AAE5A954_9NOCA</name>
<reference evidence="1" key="1">
    <citation type="submission" date="2023-10" db="EMBL/GenBank/DDBJ databases">
        <title>Development of a sustainable strategy for remediation of hydrocarbon-contaminated territories based on the waste exchange concept.</title>
        <authorList>
            <person name="Krivoruchko A."/>
        </authorList>
    </citation>
    <scope>NUCLEOTIDE SEQUENCE</scope>
    <source>
        <strain evidence="1">IEGM 68</strain>
    </source>
</reference>
<gene>
    <name evidence="1" type="ORF">R4315_26875</name>
</gene>
<proteinExistence type="predicted"/>
<accession>A0AAE5A954</accession>
<organism evidence="1 2">
    <name type="scientific">Rhodococcus oxybenzonivorans</name>
    <dbReference type="NCBI Taxonomy" id="1990687"/>
    <lineage>
        <taxon>Bacteria</taxon>
        <taxon>Bacillati</taxon>
        <taxon>Actinomycetota</taxon>
        <taxon>Actinomycetes</taxon>
        <taxon>Mycobacteriales</taxon>
        <taxon>Nocardiaceae</taxon>
        <taxon>Rhodococcus</taxon>
    </lineage>
</organism>
<evidence type="ECO:0000313" key="2">
    <source>
        <dbReference type="Proteomes" id="UP001185863"/>
    </source>
</evidence>